<dbReference type="HOGENOM" id="CLU_2299448_0_0_2"/>
<gene>
    <name evidence="2" type="ordered locus">Pyrfu_0335</name>
</gene>
<evidence type="ECO:0000256" key="1">
    <source>
        <dbReference type="SAM" id="Coils"/>
    </source>
</evidence>
<dbReference type="InParanoid" id="G0EFN6"/>
<proteinExistence type="predicted"/>
<evidence type="ECO:0000313" key="2">
    <source>
        <dbReference type="EMBL" id="AEM38207.1"/>
    </source>
</evidence>
<feature type="coiled-coil region" evidence="1">
    <location>
        <begin position="8"/>
        <end position="35"/>
    </location>
</feature>
<sequence length="100" mass="12229">MVSGKPRIRDIEMRIRKLEDEVRATRERIRTFEERYGMSSEEFLGRFLRGELGDEQDFIEWYGELVFLEMARRELREVRGLRERLARRVYERSDREAVEA</sequence>
<accession>G0EFN6</accession>
<name>G0EFN6_PYRF1</name>
<dbReference type="EMBL" id="CP002838">
    <property type="protein sequence ID" value="AEM38207.1"/>
    <property type="molecule type" value="Genomic_DNA"/>
</dbReference>
<keyword evidence="1" id="KW-0175">Coiled coil</keyword>
<keyword evidence="3" id="KW-1185">Reference proteome</keyword>
<dbReference type="eggNOG" id="arCOG03590">
    <property type="taxonomic scope" value="Archaea"/>
</dbReference>
<dbReference type="STRING" id="694429.Pyrfu_0335"/>
<reference evidence="2 3" key="1">
    <citation type="journal article" date="2011" name="Stand. Genomic Sci.">
        <title>Complete genome sequence of the hyperthermophilic chemolithoautotroph Pyrolobus fumarii type strain (1A).</title>
        <authorList>
            <person name="Anderson I."/>
            <person name="Goker M."/>
            <person name="Nolan M."/>
            <person name="Lucas S."/>
            <person name="Hammon N."/>
            <person name="Deshpande S."/>
            <person name="Cheng J.F."/>
            <person name="Tapia R."/>
            <person name="Han C."/>
            <person name="Goodwin L."/>
            <person name="Pitluck S."/>
            <person name="Huntemann M."/>
            <person name="Liolios K."/>
            <person name="Ivanova N."/>
            <person name="Pagani I."/>
            <person name="Mavromatis K."/>
            <person name="Ovchinikova G."/>
            <person name="Pati A."/>
            <person name="Chen A."/>
            <person name="Palaniappan K."/>
            <person name="Land M."/>
            <person name="Hauser L."/>
            <person name="Brambilla E.M."/>
            <person name="Huber H."/>
            <person name="Yasawong M."/>
            <person name="Rohde M."/>
            <person name="Spring S."/>
            <person name="Abt B."/>
            <person name="Sikorski J."/>
            <person name="Wirth R."/>
            <person name="Detter J.C."/>
            <person name="Woyke T."/>
            <person name="Bristow J."/>
            <person name="Eisen J.A."/>
            <person name="Markowitz V."/>
            <person name="Hugenholtz P."/>
            <person name="Kyrpides N.C."/>
            <person name="Klenk H.P."/>
            <person name="Lapidus A."/>
        </authorList>
    </citation>
    <scope>NUCLEOTIDE SEQUENCE [LARGE SCALE GENOMIC DNA]</scope>
    <source>
        <strain evidence="3">DSM 11204 / 1A</strain>
    </source>
</reference>
<dbReference type="KEGG" id="pfm:Pyrfu_0335"/>
<organism evidence="2 3">
    <name type="scientific">Pyrolobus fumarii (strain DSM 11204 / 1A)</name>
    <dbReference type="NCBI Taxonomy" id="694429"/>
    <lineage>
        <taxon>Archaea</taxon>
        <taxon>Thermoproteota</taxon>
        <taxon>Thermoprotei</taxon>
        <taxon>Desulfurococcales</taxon>
        <taxon>Pyrodictiaceae</taxon>
        <taxon>Pyrolobus</taxon>
    </lineage>
</organism>
<evidence type="ECO:0000313" key="3">
    <source>
        <dbReference type="Proteomes" id="UP000001037"/>
    </source>
</evidence>
<dbReference type="RefSeq" id="WP_014025884.1">
    <property type="nucleotide sequence ID" value="NC_015931.1"/>
</dbReference>
<dbReference type="GeneID" id="11139979"/>
<protein>
    <submittedName>
        <fullName evidence="2">Uncharacterized protein</fullName>
    </submittedName>
</protein>
<dbReference type="Proteomes" id="UP000001037">
    <property type="component" value="Chromosome"/>
</dbReference>
<dbReference type="AlphaFoldDB" id="G0EFN6"/>